<dbReference type="InterPro" id="IPR036188">
    <property type="entry name" value="FAD/NAD-bd_sf"/>
</dbReference>
<dbReference type="Proteomes" id="UP000050564">
    <property type="component" value="Unassembled WGS sequence"/>
</dbReference>
<reference evidence="1 3" key="1">
    <citation type="submission" date="2015-09" db="EMBL/GenBank/DDBJ databases">
        <title>Genome announcement of multiple Pseudomonas syringae strains.</title>
        <authorList>
            <person name="Thakur S."/>
            <person name="Wang P.W."/>
            <person name="Gong Y."/>
            <person name="Weir B.S."/>
            <person name="Guttman D.S."/>
        </authorList>
    </citation>
    <scope>NUCLEOTIDE SEQUENCE [LARGE SCALE GENOMIC DNA]</scope>
    <source>
        <strain evidence="1 3">ICMP2823</strain>
    </source>
</reference>
<accession>A0A0P9MR16</accession>
<dbReference type="PATRIC" id="fig|86840.3.peg.705"/>
<name>A0A0P9MR16_PSECA</name>
<dbReference type="SUPFAM" id="SSF51905">
    <property type="entry name" value="FAD/NAD(P)-binding domain"/>
    <property type="match status" value="1"/>
</dbReference>
<sequence>MSENRMETTCACVVGGAGLAGMGFLFNALKSGAMKEIAANGLIVIDASDQPGMGTLGHYRITANSIGNVFIDCLRDPALRDVLKPLEHSAAYWRIAAQAQSAPQLSDVGLLMAEASRLVLDHLVNHYGVEVWSGTVITEVISADDLFCLRVERAGVTRWVRSRTLVLNPGGRQVPQHMIASLARHDLPLSETMNIQSADRLLRMNAVQLREVFALALASEGRITLVGGSHTAFSMLENLADALEFAGLQELTLIHRSRIRLFYESIKEAQAAGYEFDPQLDRCPVSGRINRSGGLRYRSLDIGREAMLSGHVGKTGVRVQLLQIAGGRGGDHQQARLALAESSVVVQCSGYQPLLPVMRDGDGNLISLREIKGGLDSDPAGCPMDQSGRRLSGLHLFGLGAGLGVNPQLGSEPAFDGRIYGVWLFHHDASRAVIEAVLTRLRQKASADVRITPGIKNGAPGAPYGRSANGWQVYIE</sequence>
<dbReference type="Proteomes" id="UP000281372">
    <property type="component" value="Unassembled WGS sequence"/>
</dbReference>
<organism evidence="1 3">
    <name type="scientific">Pseudomonas cannabina</name>
    <dbReference type="NCBI Taxonomy" id="86840"/>
    <lineage>
        <taxon>Bacteria</taxon>
        <taxon>Pseudomonadati</taxon>
        <taxon>Pseudomonadota</taxon>
        <taxon>Gammaproteobacteria</taxon>
        <taxon>Pseudomonadales</taxon>
        <taxon>Pseudomonadaceae</taxon>
        <taxon>Pseudomonas</taxon>
    </lineage>
</organism>
<evidence type="ECO:0008006" key="5">
    <source>
        <dbReference type="Google" id="ProtNLM"/>
    </source>
</evidence>
<dbReference type="EMBL" id="RBOW01000663">
    <property type="protein sequence ID" value="RMN25946.1"/>
    <property type="molecule type" value="Genomic_DNA"/>
</dbReference>
<dbReference type="RefSeq" id="WP_223862767.1">
    <property type="nucleotide sequence ID" value="NZ_FNKU01000001.1"/>
</dbReference>
<proteinExistence type="predicted"/>
<comment type="caution">
    <text evidence="1">The sequence shown here is derived from an EMBL/GenBank/DDBJ whole genome shotgun (WGS) entry which is preliminary data.</text>
</comment>
<evidence type="ECO:0000313" key="3">
    <source>
        <dbReference type="Proteomes" id="UP000050564"/>
    </source>
</evidence>
<evidence type="ECO:0000313" key="1">
    <source>
        <dbReference type="EMBL" id="KPW72357.1"/>
    </source>
</evidence>
<dbReference type="AlphaFoldDB" id="A0A0P9MR16"/>
<evidence type="ECO:0000313" key="4">
    <source>
        <dbReference type="Proteomes" id="UP000281372"/>
    </source>
</evidence>
<protein>
    <recommendedName>
        <fullName evidence="5">Pyridine nucleotide-disulfide oxidoreductase</fullName>
    </recommendedName>
</protein>
<gene>
    <name evidence="1" type="ORF">ALO81_00433</name>
    <name evidence="2" type="ORF">ALQ64_03271</name>
</gene>
<evidence type="ECO:0000313" key="2">
    <source>
        <dbReference type="EMBL" id="RMN25946.1"/>
    </source>
</evidence>
<dbReference type="EMBL" id="LJPX01000337">
    <property type="protein sequence ID" value="KPW72357.1"/>
    <property type="molecule type" value="Genomic_DNA"/>
</dbReference>
<reference evidence="2 4" key="2">
    <citation type="submission" date="2018-08" db="EMBL/GenBank/DDBJ databases">
        <title>Recombination of ecologically and evolutionarily significant loci maintains genetic cohesion in the Pseudomonas syringae species complex.</title>
        <authorList>
            <person name="Dillon M."/>
            <person name="Thakur S."/>
            <person name="Almeida R.N.D."/>
            <person name="Weir B.S."/>
            <person name="Guttman D.S."/>
        </authorList>
    </citation>
    <scope>NUCLEOTIDE SEQUENCE [LARGE SCALE GENOMIC DNA]</scope>
    <source>
        <strain evidence="2 4">ICMP 2821</strain>
    </source>
</reference>